<sequence>MNASHCISIALAFIWGAVRQTHGIFLNDFHCHRLVLSTAIYSFDPCRYPCLISKHDGPYKIIMQPEPNGMLCRVPFPDTTGGFQYVGHCSGGTCLYTGNNPVLVPSKWNPIFERKGYHNSNDVIRNNYGTDTSVIGSGSFAVKRFLAETNSIQYASKVKNYIGEAYAASPYGAQNVTLNVLQQVSRVKRSPKVNNAYNRRRRNRKGRRRGGSIRRGEQFHSYDSIRRGQSGGNHPPQAPAIPAVIIINQEQKKRGRGLSKFGTAALGMAAGAAAGPVLPLPSDIYQDQKKRNFPLPPENVNKRK</sequence>
<keyword evidence="2" id="KW-0732">Signal</keyword>
<name>A0A131Z448_RHIAP</name>
<dbReference type="EMBL" id="GEDV01003022">
    <property type="protein sequence ID" value="JAP85535.1"/>
    <property type="molecule type" value="Transcribed_RNA"/>
</dbReference>
<feature type="signal peptide" evidence="2">
    <location>
        <begin position="1"/>
        <end position="23"/>
    </location>
</feature>
<feature type="compositionally biased region" description="Basic and acidic residues" evidence="1">
    <location>
        <begin position="214"/>
        <end position="226"/>
    </location>
</feature>
<feature type="chain" id="PRO_5007286606" evidence="2">
    <location>
        <begin position="24"/>
        <end position="304"/>
    </location>
</feature>
<dbReference type="AlphaFoldDB" id="A0A131Z448"/>
<feature type="region of interest" description="Disordered" evidence="1">
    <location>
        <begin position="276"/>
        <end position="304"/>
    </location>
</feature>
<reference evidence="3" key="1">
    <citation type="journal article" date="2016" name="Ticks Tick Borne Dis.">
        <title>De novo assembly and annotation of the salivary gland transcriptome of Rhipicephalus appendiculatus male and female ticks during blood feeding.</title>
        <authorList>
            <person name="de Castro M.H."/>
            <person name="de Klerk D."/>
            <person name="Pienaar R."/>
            <person name="Latif A.A."/>
            <person name="Rees D.J."/>
            <person name="Mans B.J."/>
        </authorList>
    </citation>
    <scope>NUCLEOTIDE SEQUENCE</scope>
    <source>
        <tissue evidence="3">Salivary glands</tissue>
    </source>
</reference>
<organism evidence="3">
    <name type="scientific">Rhipicephalus appendiculatus</name>
    <name type="common">Brown ear tick</name>
    <dbReference type="NCBI Taxonomy" id="34631"/>
    <lineage>
        <taxon>Eukaryota</taxon>
        <taxon>Metazoa</taxon>
        <taxon>Ecdysozoa</taxon>
        <taxon>Arthropoda</taxon>
        <taxon>Chelicerata</taxon>
        <taxon>Arachnida</taxon>
        <taxon>Acari</taxon>
        <taxon>Parasitiformes</taxon>
        <taxon>Ixodida</taxon>
        <taxon>Ixodoidea</taxon>
        <taxon>Ixodidae</taxon>
        <taxon>Rhipicephalinae</taxon>
        <taxon>Rhipicephalus</taxon>
        <taxon>Rhipicephalus</taxon>
    </lineage>
</organism>
<evidence type="ECO:0000256" key="2">
    <source>
        <dbReference type="SAM" id="SignalP"/>
    </source>
</evidence>
<evidence type="ECO:0000313" key="3">
    <source>
        <dbReference type="EMBL" id="JAP85535.1"/>
    </source>
</evidence>
<feature type="compositionally biased region" description="Basic residues" evidence="1">
    <location>
        <begin position="198"/>
        <end position="212"/>
    </location>
</feature>
<proteinExistence type="predicted"/>
<feature type="region of interest" description="Disordered" evidence="1">
    <location>
        <begin position="189"/>
        <end position="239"/>
    </location>
</feature>
<accession>A0A131Z448</accession>
<protein>
    <submittedName>
        <fullName evidence="3">Basic tail secreted protein</fullName>
    </submittedName>
</protein>
<evidence type="ECO:0000256" key="1">
    <source>
        <dbReference type="SAM" id="MobiDB-lite"/>
    </source>
</evidence>